<evidence type="ECO:0000256" key="3">
    <source>
        <dbReference type="ARBA" id="ARBA00022801"/>
    </source>
</evidence>
<dbReference type="InterPro" id="IPR027417">
    <property type="entry name" value="P-loop_NTPase"/>
</dbReference>
<feature type="domain" description="Helicase C-terminal" evidence="6">
    <location>
        <begin position="1"/>
        <end position="124"/>
    </location>
</feature>
<comment type="domain">
    <text evidence="5">The DBINO region is involved in binding to DNA.</text>
</comment>
<dbReference type="GO" id="GO:0005524">
    <property type="term" value="F:ATP binding"/>
    <property type="evidence" value="ECO:0007669"/>
    <property type="project" value="UniProtKB-UniRule"/>
</dbReference>
<keyword evidence="2" id="KW-0547">Nucleotide-binding</keyword>
<proteinExistence type="inferred from homology"/>
<name>A0A9R0W919_TRITD</name>
<dbReference type="PANTHER" id="PTHR45685:SF2">
    <property type="entry name" value="CHROMATIN-REMODELING ATPASE INO80"/>
    <property type="match status" value="1"/>
</dbReference>
<dbReference type="CDD" id="cd18793">
    <property type="entry name" value="SF2_C_SNF"/>
    <property type="match status" value="1"/>
</dbReference>
<dbReference type="GO" id="GO:0006281">
    <property type="term" value="P:DNA repair"/>
    <property type="evidence" value="ECO:0007669"/>
    <property type="project" value="UniProtKB-UniRule"/>
</dbReference>
<dbReference type="EMBL" id="LT934118">
    <property type="protein sequence ID" value="VAI01830.1"/>
    <property type="molecule type" value="Genomic_DNA"/>
</dbReference>
<dbReference type="InterPro" id="IPR049730">
    <property type="entry name" value="SNF2/RAD54-like_C"/>
</dbReference>
<dbReference type="SUPFAM" id="SSF52540">
    <property type="entry name" value="P-loop containing nucleoside triphosphate hydrolases"/>
    <property type="match status" value="1"/>
</dbReference>
<organism evidence="7 8">
    <name type="scientific">Triticum turgidum subsp. durum</name>
    <name type="common">Durum wheat</name>
    <name type="synonym">Triticum durum</name>
    <dbReference type="NCBI Taxonomy" id="4567"/>
    <lineage>
        <taxon>Eukaryota</taxon>
        <taxon>Viridiplantae</taxon>
        <taxon>Streptophyta</taxon>
        <taxon>Embryophyta</taxon>
        <taxon>Tracheophyta</taxon>
        <taxon>Spermatophyta</taxon>
        <taxon>Magnoliopsida</taxon>
        <taxon>Liliopsida</taxon>
        <taxon>Poales</taxon>
        <taxon>Poaceae</taxon>
        <taxon>BOP clade</taxon>
        <taxon>Pooideae</taxon>
        <taxon>Triticodae</taxon>
        <taxon>Triticeae</taxon>
        <taxon>Triticinae</taxon>
        <taxon>Triticum</taxon>
    </lineage>
</organism>
<keyword evidence="3 5" id="KW-0378">Hydrolase</keyword>
<dbReference type="GO" id="GO:0016887">
    <property type="term" value="F:ATP hydrolysis activity"/>
    <property type="evidence" value="ECO:0007669"/>
    <property type="project" value="TreeGrafter"/>
</dbReference>
<evidence type="ECO:0000256" key="2">
    <source>
        <dbReference type="ARBA" id="ARBA00022741"/>
    </source>
</evidence>
<accession>A0A9R0W919</accession>
<protein>
    <recommendedName>
        <fullName evidence="5">Chromatin-remodeling ATPase INO80</fullName>
        <ecNumber evidence="5">3.6.4.-</ecNumber>
    </recommendedName>
</protein>
<dbReference type="PANTHER" id="PTHR45685">
    <property type="entry name" value="HELICASE SRCAP-RELATED"/>
    <property type="match status" value="1"/>
</dbReference>
<keyword evidence="5" id="KW-0227">DNA damage</keyword>
<sequence length="192" mass="20707">MVVLIWKSGGARIAAFNDLNSGMNVFILSTRAGGLGINLTSADTCILYDSDWNPQMDLQAMDRCHRIGQTQPVHVYRLATSSSVEGRIIKKAFGKLKLEHVVIGKGQFQQDAAKPNALDEGELLALLRDEQAEEDRMIQTDISDEDLLKVMDRSDLTGARAAADAAPHFPLKGPGWEVVVAAGGGMLSALTS</sequence>
<dbReference type="GO" id="GO:0006338">
    <property type="term" value="P:chromatin remodeling"/>
    <property type="evidence" value="ECO:0007669"/>
    <property type="project" value="UniProtKB-UniRule"/>
</dbReference>
<dbReference type="EC" id="3.6.4.-" evidence="5"/>
<comment type="subunit">
    <text evidence="5">Component of the INO80 chromatin-remodeling complex.</text>
</comment>
<comment type="function">
    <text evidence="5">ATPase component of the INO80 complex which remodels chromatin by shifting nucleosomes and is involved in DNA repair.</text>
</comment>
<gene>
    <name evidence="7" type="ORF">TRITD_4Bv1G016710</name>
</gene>
<dbReference type="AlphaFoldDB" id="A0A9R0W919"/>
<dbReference type="Proteomes" id="UP000324705">
    <property type="component" value="Chromosome 4B"/>
</dbReference>
<dbReference type="Gene3D" id="3.40.50.300">
    <property type="entry name" value="P-loop containing nucleotide triphosphate hydrolases"/>
    <property type="match status" value="1"/>
</dbReference>
<dbReference type="InterPro" id="IPR050520">
    <property type="entry name" value="INO80/SWR1_helicase"/>
</dbReference>
<comment type="similarity">
    <text evidence="5">Belongs to the SNF2/RAD54 helicase family.</text>
</comment>
<evidence type="ECO:0000313" key="8">
    <source>
        <dbReference type="Proteomes" id="UP000324705"/>
    </source>
</evidence>
<keyword evidence="5" id="KW-0238">DNA-binding</keyword>
<dbReference type="InterPro" id="IPR001650">
    <property type="entry name" value="Helicase_C-like"/>
</dbReference>
<evidence type="ECO:0000313" key="7">
    <source>
        <dbReference type="EMBL" id="VAI01830.1"/>
    </source>
</evidence>
<keyword evidence="4 5" id="KW-0067">ATP-binding</keyword>
<keyword evidence="8" id="KW-1185">Reference proteome</keyword>
<evidence type="ECO:0000256" key="4">
    <source>
        <dbReference type="ARBA" id="ARBA00022840"/>
    </source>
</evidence>
<reference evidence="7 8" key="1">
    <citation type="submission" date="2017-09" db="EMBL/GenBank/DDBJ databases">
        <authorList>
            <consortium name="International Durum Wheat Genome Sequencing Consortium (IDWGSC)"/>
            <person name="Milanesi L."/>
        </authorList>
    </citation>
    <scope>NUCLEOTIDE SEQUENCE [LARGE SCALE GENOMIC DNA]</scope>
    <source>
        <strain evidence="8">cv. Svevo</strain>
    </source>
</reference>
<dbReference type="GO" id="GO:0031011">
    <property type="term" value="C:Ino80 complex"/>
    <property type="evidence" value="ECO:0007669"/>
    <property type="project" value="UniProtKB-UniRule"/>
</dbReference>
<dbReference type="GO" id="GO:0042393">
    <property type="term" value="F:histone binding"/>
    <property type="evidence" value="ECO:0007669"/>
    <property type="project" value="TreeGrafter"/>
</dbReference>
<evidence type="ECO:0000256" key="1">
    <source>
        <dbReference type="ARBA" id="ARBA00004123"/>
    </source>
</evidence>
<dbReference type="Pfam" id="PF00271">
    <property type="entry name" value="Helicase_C"/>
    <property type="match status" value="1"/>
</dbReference>
<dbReference type="SMART" id="SM00490">
    <property type="entry name" value="HELICc"/>
    <property type="match status" value="1"/>
</dbReference>
<comment type="catalytic activity">
    <reaction evidence="5">
        <text>ATP + H2O = ADP + phosphate + H(+)</text>
        <dbReference type="Rhea" id="RHEA:13065"/>
        <dbReference type="ChEBI" id="CHEBI:15377"/>
        <dbReference type="ChEBI" id="CHEBI:15378"/>
        <dbReference type="ChEBI" id="CHEBI:30616"/>
        <dbReference type="ChEBI" id="CHEBI:43474"/>
        <dbReference type="ChEBI" id="CHEBI:456216"/>
    </reaction>
</comment>
<evidence type="ECO:0000256" key="5">
    <source>
        <dbReference type="RuleBase" id="RU368001"/>
    </source>
</evidence>
<comment type="subcellular location">
    <subcellularLocation>
        <location evidence="1 5">Nucleus</location>
    </subcellularLocation>
</comment>
<dbReference type="GO" id="GO:0003677">
    <property type="term" value="F:DNA binding"/>
    <property type="evidence" value="ECO:0007669"/>
    <property type="project" value="UniProtKB-UniRule"/>
</dbReference>
<dbReference type="Gramene" id="TRITD4Bv1G016710.7">
    <property type="protein sequence ID" value="TRITD4Bv1G016710.7"/>
    <property type="gene ID" value="TRITD4Bv1G016710"/>
</dbReference>
<keyword evidence="5" id="KW-0234">DNA repair</keyword>
<evidence type="ECO:0000259" key="6">
    <source>
        <dbReference type="PROSITE" id="PS51194"/>
    </source>
</evidence>
<dbReference type="PROSITE" id="PS51194">
    <property type="entry name" value="HELICASE_CTER"/>
    <property type="match status" value="1"/>
</dbReference>